<name>A0ABS1JWP2_9BURK</name>
<dbReference type="SUPFAM" id="SSF48208">
    <property type="entry name" value="Six-hairpin glycosidases"/>
    <property type="match status" value="1"/>
</dbReference>
<evidence type="ECO:0000259" key="2">
    <source>
        <dbReference type="Pfam" id="PF19291"/>
    </source>
</evidence>
<reference evidence="3 4" key="1">
    <citation type="journal article" date="2017" name="Int. J. Syst. Evol. Microbiol.">
        <title>Ramlibacter alkalitolerans sp. nov., alkali-tolerant bacterium isolated from soil of ginseng.</title>
        <authorList>
            <person name="Lee D.H."/>
            <person name="Cha C.J."/>
        </authorList>
    </citation>
    <scope>NUCLEOTIDE SEQUENCE [LARGE SCALE GENOMIC DNA]</scope>
    <source>
        <strain evidence="3 4">KACC 19305</strain>
    </source>
</reference>
<dbReference type="Proteomes" id="UP000622707">
    <property type="component" value="Unassembled WGS sequence"/>
</dbReference>
<dbReference type="InterPro" id="IPR045582">
    <property type="entry name" value="Trehalase-like_N"/>
</dbReference>
<dbReference type="RefSeq" id="WP_201693252.1">
    <property type="nucleotide sequence ID" value="NZ_JAEQND010000020.1"/>
</dbReference>
<protein>
    <submittedName>
        <fullName evidence="3">Glycoside hydrolase family 15 protein</fullName>
    </submittedName>
</protein>
<evidence type="ECO:0000313" key="3">
    <source>
        <dbReference type="EMBL" id="MBL0428617.1"/>
    </source>
</evidence>
<dbReference type="PANTHER" id="PTHR31616">
    <property type="entry name" value="TREHALASE"/>
    <property type="match status" value="1"/>
</dbReference>
<sequence length="602" mass="65775">MAYAPIEDHALLADCHGAALVTRTGDVDWCCFGRFDAEPVLWGVLDARQGGRFQLAPVRPGRSERAYLPETFALRTLHHCDGGTVAITDFMPARRRPDSASTMQPGRENEGMLVRMVEGLAGRVELQLRFAPPAAGFADAQPADARLYCDTRPDQPHGAHEELLQIGAGERRTFVLSPPCHQAVQAARAPQHLLDETSAFWEGWCARCAYSGDYADAVRRSALTLKALTYAPTGAIVAAASTSLPEQLGGVRNWDYRYTWLRDASMVLQAFATLGYTEEARQFCGFLQTCCANSPVRLQVLYGIGGEIEVGERCLAHVEGHRGSRPVRVGNAAAQQVQIDIYGELADWALAYQQLGAPLDEQLARVVRGAADHVARHWAAPDQGIWELRDAPRHNVHSKAFAWVALDRAIRMLGPQPAWEQARAEVLQWILRHGLHRGGTHLVQAAGSEQVDASLLTLPLLDLPLDAGLLARTVSAVQEQLQDDCFVLRYRNPDGLPGSEGAFLICSFWLVDALLATGRADEARRLFERLLGLSNDLGLFAEEVQAGDGSFLGNFPQAFTHLALVNSAVHLELHKHGGDAALRGTQADRAARAVRLTGARRL</sequence>
<keyword evidence="4" id="KW-1185">Reference proteome</keyword>
<dbReference type="Pfam" id="PF19291">
    <property type="entry name" value="TREH_N"/>
    <property type="match status" value="1"/>
</dbReference>
<comment type="caution">
    <text evidence="3">The sequence shown here is derived from an EMBL/GenBank/DDBJ whole genome shotgun (WGS) entry which is preliminary data.</text>
</comment>
<dbReference type="InterPro" id="IPR008928">
    <property type="entry name" value="6-hairpin_glycosidase_sf"/>
</dbReference>
<accession>A0ABS1JWP2</accession>
<dbReference type="Gene3D" id="1.50.10.10">
    <property type="match status" value="1"/>
</dbReference>
<dbReference type="InterPro" id="IPR011613">
    <property type="entry name" value="GH15-like"/>
</dbReference>
<dbReference type="EMBL" id="JAEQND010000020">
    <property type="protein sequence ID" value="MBL0428617.1"/>
    <property type="molecule type" value="Genomic_DNA"/>
</dbReference>
<dbReference type="PANTHER" id="PTHR31616:SF0">
    <property type="entry name" value="GLUCAN 1,4-ALPHA-GLUCOSIDASE"/>
    <property type="match status" value="1"/>
</dbReference>
<dbReference type="GO" id="GO:0016787">
    <property type="term" value="F:hydrolase activity"/>
    <property type="evidence" value="ECO:0007669"/>
    <property type="project" value="UniProtKB-KW"/>
</dbReference>
<evidence type="ECO:0000259" key="1">
    <source>
        <dbReference type="Pfam" id="PF00723"/>
    </source>
</evidence>
<proteinExistence type="predicted"/>
<feature type="domain" description="GH15-like" evidence="1">
    <location>
        <begin position="213"/>
        <end position="567"/>
    </location>
</feature>
<dbReference type="Pfam" id="PF00723">
    <property type="entry name" value="Glyco_hydro_15"/>
    <property type="match status" value="1"/>
</dbReference>
<dbReference type="InterPro" id="IPR012341">
    <property type="entry name" value="6hp_glycosidase-like_sf"/>
</dbReference>
<evidence type="ECO:0000313" key="4">
    <source>
        <dbReference type="Proteomes" id="UP000622707"/>
    </source>
</evidence>
<feature type="domain" description="Trehalase-like N-terminal" evidence="2">
    <location>
        <begin position="4"/>
        <end position="132"/>
    </location>
</feature>
<gene>
    <name evidence="3" type="ORF">JI746_26155</name>
</gene>
<keyword evidence="3" id="KW-0378">Hydrolase</keyword>
<organism evidence="3 4">
    <name type="scientific">Ramlibacter alkalitolerans</name>
    <dbReference type="NCBI Taxonomy" id="2039631"/>
    <lineage>
        <taxon>Bacteria</taxon>
        <taxon>Pseudomonadati</taxon>
        <taxon>Pseudomonadota</taxon>
        <taxon>Betaproteobacteria</taxon>
        <taxon>Burkholderiales</taxon>
        <taxon>Comamonadaceae</taxon>
        <taxon>Ramlibacter</taxon>
    </lineage>
</organism>